<dbReference type="InterPro" id="IPR009030">
    <property type="entry name" value="Growth_fac_rcpt_cys_sf"/>
</dbReference>
<dbReference type="SMART" id="SM00408">
    <property type="entry name" value="IGc2"/>
    <property type="match status" value="1"/>
</dbReference>
<comment type="subcellular location">
    <subcellularLocation>
        <location evidence="1">Secreted</location>
    </subcellularLocation>
</comment>
<protein>
    <submittedName>
        <fullName evidence="10">Insulin-like growth factor-binding protein</fullName>
    </submittedName>
</protein>
<dbReference type="InterPro" id="IPR000867">
    <property type="entry name" value="IGFBP-like"/>
</dbReference>
<dbReference type="SUPFAM" id="SSF100895">
    <property type="entry name" value="Kazal-type serine protease inhibitors"/>
    <property type="match status" value="1"/>
</dbReference>
<keyword evidence="5" id="KW-0393">Immunoglobulin domain</keyword>
<feature type="domain" description="Kazal-like" evidence="9">
    <location>
        <begin position="75"/>
        <end position="139"/>
    </location>
</feature>
<dbReference type="SMART" id="SM00121">
    <property type="entry name" value="IB"/>
    <property type="match status" value="1"/>
</dbReference>
<dbReference type="PROSITE" id="PS50835">
    <property type="entry name" value="IG_LIKE"/>
    <property type="match status" value="1"/>
</dbReference>
<dbReference type="EMBL" id="GFWZ01000158">
    <property type="protein sequence ID" value="MBW20148.1"/>
    <property type="molecule type" value="Transcribed_RNA"/>
</dbReference>
<evidence type="ECO:0000259" key="9">
    <source>
        <dbReference type="PROSITE" id="PS51465"/>
    </source>
</evidence>
<feature type="signal peptide" evidence="6">
    <location>
        <begin position="1"/>
        <end position="16"/>
    </location>
</feature>
<evidence type="ECO:0000256" key="6">
    <source>
        <dbReference type="SAM" id="SignalP"/>
    </source>
</evidence>
<dbReference type="CDD" id="cd00104">
    <property type="entry name" value="KAZAL_FS"/>
    <property type="match status" value="1"/>
</dbReference>
<name>A0A2I9LP44_9SCOR</name>
<dbReference type="PROSITE" id="PS51323">
    <property type="entry name" value="IGFBP_N_2"/>
    <property type="match status" value="1"/>
</dbReference>
<reference evidence="10" key="1">
    <citation type="journal article" date="2017" name="Toxicon">
        <title>Venom-gland transcriptomics and venom proteomics of the Hentz striped scorpion (Centruroides hentzi; Buthidae) reveal high toxin diversity in a harmless member of a lethal family.</title>
        <authorList>
            <person name="Ward M.J."/>
            <person name="Ellsworth S.A."/>
            <person name="Rokyta D.R."/>
        </authorList>
    </citation>
    <scope>NUCLEOTIDE SEQUENCE</scope>
    <source>
        <tissue evidence="10">Venom gland</tissue>
    </source>
</reference>
<dbReference type="InterPro" id="IPR013098">
    <property type="entry name" value="Ig_I-set"/>
</dbReference>
<dbReference type="Gene3D" id="4.10.40.20">
    <property type="match status" value="1"/>
</dbReference>
<dbReference type="InterPro" id="IPR011390">
    <property type="entry name" value="IGFBP_rP_mac25"/>
</dbReference>
<dbReference type="InterPro" id="IPR002350">
    <property type="entry name" value="Kazal_dom"/>
</dbReference>
<evidence type="ECO:0000259" key="8">
    <source>
        <dbReference type="PROSITE" id="PS51323"/>
    </source>
</evidence>
<organism evidence="10">
    <name type="scientific">Centruroides hentzi</name>
    <dbReference type="NCBI Taxonomy" id="88313"/>
    <lineage>
        <taxon>Eukaryota</taxon>
        <taxon>Metazoa</taxon>
        <taxon>Ecdysozoa</taxon>
        <taxon>Arthropoda</taxon>
        <taxon>Chelicerata</taxon>
        <taxon>Arachnida</taxon>
        <taxon>Scorpiones</taxon>
        <taxon>Buthida</taxon>
        <taxon>Buthoidea</taxon>
        <taxon>Buthidae</taxon>
        <taxon>Centruroides</taxon>
    </lineage>
</organism>
<dbReference type="GO" id="GO:0005576">
    <property type="term" value="C:extracellular region"/>
    <property type="evidence" value="ECO:0007669"/>
    <property type="project" value="UniProtKB-SubCell"/>
</dbReference>
<dbReference type="InterPro" id="IPR036058">
    <property type="entry name" value="Kazal_dom_sf"/>
</dbReference>
<dbReference type="InterPro" id="IPR036179">
    <property type="entry name" value="Ig-like_dom_sf"/>
</dbReference>
<dbReference type="SMART" id="SM00280">
    <property type="entry name" value="KAZAL"/>
    <property type="match status" value="1"/>
</dbReference>
<dbReference type="AlphaFoldDB" id="A0A2I9LP44"/>
<dbReference type="Pfam" id="PF07679">
    <property type="entry name" value="I-set"/>
    <property type="match status" value="1"/>
</dbReference>
<dbReference type="PANTHER" id="PTHR14186:SF19">
    <property type="entry name" value="INSULIN-LIKE GROWTH FACTOR-BINDING PROTEIN 7"/>
    <property type="match status" value="1"/>
</dbReference>
<evidence type="ECO:0000259" key="7">
    <source>
        <dbReference type="PROSITE" id="PS50835"/>
    </source>
</evidence>
<feature type="chain" id="PRO_5014473339" evidence="6">
    <location>
        <begin position="17"/>
        <end position="254"/>
    </location>
</feature>
<evidence type="ECO:0000313" key="10">
    <source>
        <dbReference type="EMBL" id="MBW20148.1"/>
    </source>
</evidence>
<proteinExistence type="predicted"/>
<dbReference type="SUPFAM" id="SSF48726">
    <property type="entry name" value="Immunoglobulin"/>
    <property type="match status" value="1"/>
</dbReference>
<keyword evidence="3 6" id="KW-0732">Signal</keyword>
<accession>A0A2I9LP44</accession>
<sequence length="254" mass="28473">MKWVVWLFCLLAACVAVKRDCPPCKPQQCRPPENCLAGMVKDACDCCYVCARREGERCDNVSLPLPYTYKYGYCGENLECRLRTDLLPEDPAEATCECLKQEALCASDGQTYDNECQLTEARYKKRDGLRAMSRGPCRSVPKIISPPEDAFNKTGGSVALSCEVSGWPIPVIEWKVDHGNGITSTMPSDTPRISVQSRGGPRNYEVTSWLQVQRLRVQDYATYYCVARNDEGETTASARIYVTDIPRKAKLNEI</sequence>
<dbReference type="Gene3D" id="2.60.40.10">
    <property type="entry name" value="Immunoglobulins"/>
    <property type="match status" value="1"/>
</dbReference>
<evidence type="ECO:0000256" key="1">
    <source>
        <dbReference type="ARBA" id="ARBA00004613"/>
    </source>
</evidence>
<dbReference type="GO" id="GO:0009966">
    <property type="term" value="P:regulation of signal transduction"/>
    <property type="evidence" value="ECO:0007669"/>
    <property type="project" value="TreeGrafter"/>
</dbReference>
<dbReference type="GO" id="GO:0001558">
    <property type="term" value="P:regulation of cell growth"/>
    <property type="evidence" value="ECO:0007669"/>
    <property type="project" value="InterPro"/>
</dbReference>
<dbReference type="InterPro" id="IPR013783">
    <property type="entry name" value="Ig-like_fold"/>
</dbReference>
<dbReference type="GO" id="GO:0005520">
    <property type="term" value="F:insulin-like growth factor binding"/>
    <property type="evidence" value="ECO:0007669"/>
    <property type="project" value="InterPro"/>
</dbReference>
<keyword evidence="2" id="KW-0964">Secreted</keyword>
<feature type="domain" description="Ig-like" evidence="7">
    <location>
        <begin position="141"/>
        <end position="241"/>
    </location>
</feature>
<dbReference type="Pfam" id="PF07648">
    <property type="entry name" value="Kazal_2"/>
    <property type="match status" value="1"/>
</dbReference>
<dbReference type="FunFam" id="2.60.40.10:FF:000032">
    <property type="entry name" value="palladin isoform X1"/>
    <property type="match status" value="1"/>
</dbReference>
<dbReference type="Gene3D" id="3.30.60.30">
    <property type="match status" value="1"/>
</dbReference>
<evidence type="ECO:0000256" key="4">
    <source>
        <dbReference type="ARBA" id="ARBA00023157"/>
    </source>
</evidence>
<dbReference type="PANTHER" id="PTHR14186">
    <property type="entry name" value="INSULIN-LIKE GROWTH FACTOR BINDING PROTEIN-RELATED"/>
    <property type="match status" value="1"/>
</dbReference>
<dbReference type="InterPro" id="IPR007110">
    <property type="entry name" value="Ig-like_dom"/>
</dbReference>
<evidence type="ECO:0000256" key="2">
    <source>
        <dbReference type="ARBA" id="ARBA00022525"/>
    </source>
</evidence>
<evidence type="ECO:0000256" key="3">
    <source>
        <dbReference type="ARBA" id="ARBA00022729"/>
    </source>
</evidence>
<dbReference type="SMART" id="SM00409">
    <property type="entry name" value="IG"/>
    <property type="match status" value="1"/>
</dbReference>
<dbReference type="PROSITE" id="PS51465">
    <property type="entry name" value="KAZAL_2"/>
    <property type="match status" value="1"/>
</dbReference>
<dbReference type="InterPro" id="IPR003599">
    <property type="entry name" value="Ig_sub"/>
</dbReference>
<evidence type="ECO:0000256" key="5">
    <source>
        <dbReference type="ARBA" id="ARBA00023319"/>
    </source>
</evidence>
<dbReference type="Pfam" id="PF00219">
    <property type="entry name" value="IGFBP"/>
    <property type="match status" value="1"/>
</dbReference>
<dbReference type="SUPFAM" id="SSF57184">
    <property type="entry name" value="Growth factor receptor domain"/>
    <property type="match status" value="1"/>
</dbReference>
<dbReference type="InterPro" id="IPR003598">
    <property type="entry name" value="Ig_sub2"/>
</dbReference>
<keyword evidence="4" id="KW-1015">Disulfide bond</keyword>
<feature type="domain" description="IGFBP N-terminal" evidence="8">
    <location>
        <begin position="17"/>
        <end position="99"/>
    </location>
</feature>